<proteinExistence type="predicted"/>
<comment type="caution">
    <text evidence="1">The sequence shown here is derived from an EMBL/GenBank/DDBJ whole genome shotgun (WGS) entry which is preliminary data.</text>
</comment>
<evidence type="ECO:0000313" key="1">
    <source>
        <dbReference type="EMBL" id="KKN21608.1"/>
    </source>
</evidence>
<dbReference type="EMBL" id="LAZR01003132">
    <property type="protein sequence ID" value="KKN21608.1"/>
    <property type="molecule type" value="Genomic_DNA"/>
</dbReference>
<reference evidence="1" key="1">
    <citation type="journal article" date="2015" name="Nature">
        <title>Complex archaea that bridge the gap between prokaryotes and eukaryotes.</title>
        <authorList>
            <person name="Spang A."/>
            <person name="Saw J.H."/>
            <person name="Jorgensen S.L."/>
            <person name="Zaremba-Niedzwiedzka K."/>
            <person name="Martijn J."/>
            <person name="Lind A.E."/>
            <person name="van Eijk R."/>
            <person name="Schleper C."/>
            <person name="Guy L."/>
            <person name="Ettema T.J."/>
        </authorList>
    </citation>
    <scope>NUCLEOTIDE SEQUENCE</scope>
</reference>
<organism evidence="1">
    <name type="scientific">marine sediment metagenome</name>
    <dbReference type="NCBI Taxonomy" id="412755"/>
    <lineage>
        <taxon>unclassified sequences</taxon>
        <taxon>metagenomes</taxon>
        <taxon>ecological metagenomes</taxon>
    </lineage>
</organism>
<accession>A0A0F9RWL3</accession>
<dbReference type="AlphaFoldDB" id="A0A0F9RWL3"/>
<name>A0A0F9RWL3_9ZZZZ</name>
<sequence>MLKIVTVDGKVKGAYTNDLMLAIAVVEFTEGAAPKDKETGKNWATFEHDNQTIRIEAVEVNTWAEKTY</sequence>
<protein>
    <submittedName>
        <fullName evidence="1">Uncharacterized protein</fullName>
    </submittedName>
</protein>
<gene>
    <name evidence="1" type="ORF">LCGC14_0923500</name>
</gene>